<name>X6NK97_RETFI</name>
<dbReference type="GO" id="GO:0005524">
    <property type="term" value="F:ATP binding"/>
    <property type="evidence" value="ECO:0007669"/>
    <property type="project" value="InterPro"/>
</dbReference>
<accession>X6NK97</accession>
<keyword evidence="1" id="KW-0131">Cell cycle</keyword>
<evidence type="ECO:0000259" key="4">
    <source>
        <dbReference type="Pfam" id="PF02463"/>
    </source>
</evidence>
<dbReference type="EMBL" id="ASPP01007662">
    <property type="protein sequence ID" value="ETO26745.1"/>
    <property type="molecule type" value="Genomic_DNA"/>
</dbReference>
<dbReference type="CDD" id="cd03273">
    <property type="entry name" value="ABC_SMC2_euk"/>
    <property type="match status" value="1"/>
</dbReference>
<evidence type="ECO:0000256" key="2">
    <source>
        <dbReference type="SAM" id="Coils"/>
    </source>
</evidence>
<feature type="domain" description="RecF/RecN/SMC N-terminal" evidence="4">
    <location>
        <begin position="3"/>
        <end position="97"/>
    </location>
</feature>
<protein>
    <submittedName>
        <fullName evidence="5">Chromosomal protein,like chromosomal protein xcap-e</fullName>
    </submittedName>
</protein>
<keyword evidence="2" id="KW-0175">Coiled coil</keyword>
<proteinExistence type="predicted"/>
<keyword evidence="3" id="KW-0472">Membrane</keyword>
<evidence type="ECO:0000256" key="1">
    <source>
        <dbReference type="ARBA" id="ARBA00023306"/>
    </source>
</evidence>
<dbReference type="Proteomes" id="UP000023152">
    <property type="component" value="Unassembled WGS sequence"/>
</dbReference>
<organism evidence="5 6">
    <name type="scientific">Reticulomyxa filosa</name>
    <dbReference type="NCBI Taxonomy" id="46433"/>
    <lineage>
        <taxon>Eukaryota</taxon>
        <taxon>Sar</taxon>
        <taxon>Rhizaria</taxon>
        <taxon>Retaria</taxon>
        <taxon>Foraminifera</taxon>
        <taxon>Monothalamids</taxon>
        <taxon>Reticulomyxidae</taxon>
        <taxon>Reticulomyxa</taxon>
    </lineage>
</organism>
<sequence length="433" mass="50941">MWIKQIVMDGFKSYATRTVIPGWDPHFNAITGLNGSGKSNILDAICFVLGIQTLSQVRVQNLQQLVYKEGQARVTKASVSLIFDNTNKEQSPIGYEEYSEITGHLYSMIKKRHMDLFKFVFRVTIYLFCFCFSFFISGLVLSFLHQKQNEKTLTQQKKTVTRQVVIGGHNKYMINGQTATYGRVKDLFHSVQLDVNNPHFLIMQGRITKVLNMKPVEILGMIQEAAGTKMYEVKKADALKTMEKKQVKVDEINNILETEITPQLEKLRHEKSHYIKWTENNSEIERLDRLIIAHKFMCDSENVEKFAQELQRKEEQVEEMKSSHEHSKEEIERLTKELSIKEEDRIQQENVKYRHLMEQLNDTNKQLKIFEQQFKNENDNLVRVTKEIKNLENNVIKQEKLINDKLFEDKEHEQKFGSIQQKHNYLQVYPKKK</sequence>
<keyword evidence="3" id="KW-1133">Transmembrane helix</keyword>
<gene>
    <name evidence="5" type="ORF">RFI_10384</name>
</gene>
<evidence type="ECO:0000256" key="3">
    <source>
        <dbReference type="SAM" id="Phobius"/>
    </source>
</evidence>
<keyword evidence="3" id="KW-0812">Transmembrane</keyword>
<evidence type="ECO:0000313" key="5">
    <source>
        <dbReference type="EMBL" id="ETO26745.1"/>
    </source>
</evidence>
<reference evidence="5 6" key="1">
    <citation type="journal article" date="2013" name="Curr. Biol.">
        <title>The Genome of the Foraminiferan Reticulomyxa filosa.</title>
        <authorList>
            <person name="Glockner G."/>
            <person name="Hulsmann N."/>
            <person name="Schleicher M."/>
            <person name="Noegel A.A."/>
            <person name="Eichinger L."/>
            <person name="Gallinger C."/>
            <person name="Pawlowski J."/>
            <person name="Sierra R."/>
            <person name="Euteneuer U."/>
            <person name="Pillet L."/>
            <person name="Moustafa A."/>
            <person name="Platzer M."/>
            <person name="Groth M."/>
            <person name="Szafranski K."/>
            <person name="Schliwa M."/>
        </authorList>
    </citation>
    <scope>NUCLEOTIDE SEQUENCE [LARGE SCALE GENOMIC DNA]</scope>
</reference>
<dbReference type="Gene3D" id="3.40.50.300">
    <property type="entry name" value="P-loop containing nucleotide triphosphate hydrolases"/>
    <property type="match status" value="1"/>
</dbReference>
<dbReference type="SUPFAM" id="SSF52540">
    <property type="entry name" value="P-loop containing nucleoside triphosphate hydrolases"/>
    <property type="match status" value="1"/>
</dbReference>
<feature type="transmembrane region" description="Helical" evidence="3">
    <location>
        <begin position="119"/>
        <end position="144"/>
    </location>
</feature>
<dbReference type="InterPro" id="IPR027120">
    <property type="entry name" value="Smc2_ABC"/>
</dbReference>
<evidence type="ECO:0000313" key="6">
    <source>
        <dbReference type="Proteomes" id="UP000023152"/>
    </source>
</evidence>
<dbReference type="InterPro" id="IPR003395">
    <property type="entry name" value="RecF/RecN/SMC_N"/>
</dbReference>
<keyword evidence="6" id="KW-1185">Reference proteome</keyword>
<feature type="coiled-coil region" evidence="2">
    <location>
        <begin position="300"/>
        <end position="401"/>
    </location>
</feature>
<dbReference type="Pfam" id="PF02463">
    <property type="entry name" value="SMC_N"/>
    <property type="match status" value="1"/>
</dbReference>
<dbReference type="PANTHER" id="PTHR43977">
    <property type="entry name" value="STRUCTURAL MAINTENANCE OF CHROMOSOMES PROTEIN 3"/>
    <property type="match status" value="1"/>
</dbReference>
<dbReference type="GO" id="GO:0016887">
    <property type="term" value="F:ATP hydrolysis activity"/>
    <property type="evidence" value="ECO:0007669"/>
    <property type="project" value="InterPro"/>
</dbReference>
<dbReference type="InterPro" id="IPR027417">
    <property type="entry name" value="P-loop_NTPase"/>
</dbReference>
<dbReference type="OrthoDB" id="10255539at2759"/>
<dbReference type="AlphaFoldDB" id="X6NK97"/>
<comment type="caution">
    <text evidence="5">The sequence shown here is derived from an EMBL/GenBank/DDBJ whole genome shotgun (WGS) entry which is preliminary data.</text>
</comment>